<dbReference type="GeneID" id="90644308"/>
<evidence type="ECO:0000313" key="5">
    <source>
        <dbReference type="EMBL" id="WPB02255.1"/>
    </source>
</evidence>
<comment type="similarity">
    <text evidence="1">Belongs to the Gfa family.</text>
</comment>
<dbReference type="SUPFAM" id="SSF51316">
    <property type="entry name" value="Mss4-like"/>
    <property type="match status" value="1"/>
</dbReference>
<dbReference type="Proteomes" id="UP001302367">
    <property type="component" value="Chromosome 4"/>
</dbReference>
<evidence type="ECO:0000259" key="4">
    <source>
        <dbReference type="PROSITE" id="PS51891"/>
    </source>
</evidence>
<keyword evidence="3" id="KW-0862">Zinc</keyword>
<name>A0ABZ0NRT4_CERBT</name>
<sequence>MSTSVPPLKTSCHCNAIVVTTTHPPEFLNECQCSLCRRHGAQWAYYYHDKDGHGIKVNSIEVTDYRVREDGKMEAGGEDRTSSATSVLPTKTYSWGDDEEWFVFCEKCGCLMFWYPQKSVAEGGNRKMGINARMVNDPMSLRFVETRITWGYAMATKKGVYDENGPIRQ</sequence>
<evidence type="ECO:0000256" key="1">
    <source>
        <dbReference type="ARBA" id="ARBA00005495"/>
    </source>
</evidence>
<dbReference type="InterPro" id="IPR006913">
    <property type="entry name" value="CENP-V/GFA"/>
</dbReference>
<keyword evidence="2" id="KW-0479">Metal-binding</keyword>
<dbReference type="RefSeq" id="XP_065458923.1">
    <property type="nucleotide sequence ID" value="XM_065602851.1"/>
</dbReference>
<protein>
    <recommendedName>
        <fullName evidence="4">CENP-V/GFA domain-containing protein</fullName>
    </recommendedName>
</protein>
<organism evidence="5 6">
    <name type="scientific">Cercospora beticola</name>
    <name type="common">Sugarbeet leaf spot fungus</name>
    <dbReference type="NCBI Taxonomy" id="122368"/>
    <lineage>
        <taxon>Eukaryota</taxon>
        <taxon>Fungi</taxon>
        <taxon>Dikarya</taxon>
        <taxon>Ascomycota</taxon>
        <taxon>Pezizomycotina</taxon>
        <taxon>Dothideomycetes</taxon>
        <taxon>Dothideomycetidae</taxon>
        <taxon>Mycosphaerellales</taxon>
        <taxon>Mycosphaerellaceae</taxon>
        <taxon>Cercospora</taxon>
    </lineage>
</organism>
<dbReference type="Gene3D" id="2.170.150.70">
    <property type="match status" value="1"/>
</dbReference>
<evidence type="ECO:0000256" key="3">
    <source>
        <dbReference type="ARBA" id="ARBA00022833"/>
    </source>
</evidence>
<feature type="domain" description="CENP-V/GFA" evidence="4">
    <location>
        <begin position="8"/>
        <end position="162"/>
    </location>
</feature>
<dbReference type="InterPro" id="IPR011057">
    <property type="entry name" value="Mss4-like_sf"/>
</dbReference>
<reference evidence="5 6" key="1">
    <citation type="submission" date="2023-09" db="EMBL/GenBank/DDBJ databases">
        <title>Complete-Gapless Cercospora beticola genome.</title>
        <authorList>
            <person name="Wyatt N.A."/>
            <person name="Spanner R.E."/>
            <person name="Bolton M.D."/>
        </authorList>
    </citation>
    <scope>NUCLEOTIDE SEQUENCE [LARGE SCALE GENOMIC DNA]</scope>
    <source>
        <strain evidence="5">Cb09-40</strain>
    </source>
</reference>
<dbReference type="PROSITE" id="PS51891">
    <property type="entry name" value="CENP_V_GFA"/>
    <property type="match status" value="1"/>
</dbReference>
<evidence type="ECO:0000256" key="2">
    <source>
        <dbReference type="ARBA" id="ARBA00022723"/>
    </source>
</evidence>
<gene>
    <name evidence="5" type="ORF">RHO25_006889</name>
</gene>
<accession>A0ABZ0NRT4</accession>
<evidence type="ECO:0000313" key="6">
    <source>
        <dbReference type="Proteomes" id="UP001302367"/>
    </source>
</evidence>
<keyword evidence="6" id="KW-1185">Reference proteome</keyword>
<proteinExistence type="inferred from homology"/>
<dbReference type="EMBL" id="CP134187">
    <property type="protein sequence ID" value="WPB02255.1"/>
    <property type="molecule type" value="Genomic_DNA"/>
</dbReference>